<dbReference type="Proteomes" id="UP000009096">
    <property type="component" value="Chromosome 2"/>
</dbReference>
<evidence type="ECO:0000313" key="2">
    <source>
        <dbReference type="Proteomes" id="UP000009096"/>
    </source>
</evidence>
<protein>
    <submittedName>
        <fullName evidence="1">Uncharacterized protein</fullName>
    </submittedName>
</protein>
<dbReference type="KEGG" id="fvr:FVEG_15298"/>
<name>W7LQP9_GIBM7</name>
<organism evidence="1 2">
    <name type="scientific">Gibberella moniliformis (strain M3125 / FGSC 7600)</name>
    <name type="common">Maize ear and stalk rot fungus</name>
    <name type="synonym">Fusarium verticillioides</name>
    <dbReference type="NCBI Taxonomy" id="334819"/>
    <lineage>
        <taxon>Eukaryota</taxon>
        <taxon>Fungi</taxon>
        <taxon>Dikarya</taxon>
        <taxon>Ascomycota</taxon>
        <taxon>Pezizomycotina</taxon>
        <taxon>Sordariomycetes</taxon>
        <taxon>Hypocreomycetidae</taxon>
        <taxon>Hypocreales</taxon>
        <taxon>Nectriaceae</taxon>
        <taxon>Fusarium</taxon>
        <taxon>Fusarium fujikuroi species complex</taxon>
    </lineage>
</organism>
<accession>W7LQP9</accession>
<keyword evidence="2" id="KW-1185">Reference proteome</keyword>
<dbReference type="EMBL" id="CM000579">
    <property type="protein sequence ID" value="EWG41503.1"/>
    <property type="molecule type" value="Genomic_DNA"/>
</dbReference>
<evidence type="ECO:0000313" key="1">
    <source>
        <dbReference type="EMBL" id="EWG41503.1"/>
    </source>
</evidence>
<dbReference type="RefSeq" id="XP_018747694.1">
    <property type="nucleotide sequence ID" value="XM_018904424.1"/>
</dbReference>
<gene>
    <name evidence="1" type="ORF">FVEG_15298</name>
</gene>
<dbReference type="EMBL" id="DS022245">
    <property type="protein sequence ID" value="EWG41503.1"/>
    <property type="molecule type" value="Genomic_DNA"/>
</dbReference>
<dbReference type="GeneID" id="30072174"/>
<dbReference type="VEuPathDB" id="FungiDB:FVEG_15298"/>
<reference evidence="1 2" key="1">
    <citation type="journal article" date="2010" name="Nature">
        <title>Comparative genomics reveals mobile pathogenicity chromosomes in Fusarium.</title>
        <authorList>
            <person name="Ma L.J."/>
            <person name="van der Does H.C."/>
            <person name="Borkovich K.A."/>
            <person name="Coleman J.J."/>
            <person name="Daboussi M.J."/>
            <person name="Di Pietro A."/>
            <person name="Dufresne M."/>
            <person name="Freitag M."/>
            <person name="Grabherr M."/>
            <person name="Henrissat B."/>
            <person name="Houterman P.M."/>
            <person name="Kang S."/>
            <person name="Shim W.B."/>
            <person name="Woloshuk C."/>
            <person name="Xie X."/>
            <person name="Xu J.R."/>
            <person name="Antoniw J."/>
            <person name="Baker S.E."/>
            <person name="Bluhm B.H."/>
            <person name="Breakspear A."/>
            <person name="Brown D.W."/>
            <person name="Butchko R.A."/>
            <person name="Chapman S."/>
            <person name="Coulson R."/>
            <person name="Coutinho P.M."/>
            <person name="Danchin E.G."/>
            <person name="Diener A."/>
            <person name="Gale L.R."/>
            <person name="Gardiner D.M."/>
            <person name="Goff S."/>
            <person name="Hammond-Kosack K.E."/>
            <person name="Hilburn K."/>
            <person name="Hua-Van A."/>
            <person name="Jonkers W."/>
            <person name="Kazan K."/>
            <person name="Kodira C.D."/>
            <person name="Koehrsen M."/>
            <person name="Kumar L."/>
            <person name="Lee Y.H."/>
            <person name="Li L."/>
            <person name="Manners J.M."/>
            <person name="Miranda-Saavedra D."/>
            <person name="Mukherjee M."/>
            <person name="Park G."/>
            <person name="Park J."/>
            <person name="Park S.Y."/>
            <person name="Proctor R.H."/>
            <person name="Regev A."/>
            <person name="Ruiz-Roldan M.C."/>
            <person name="Sain D."/>
            <person name="Sakthikumar S."/>
            <person name="Sykes S."/>
            <person name="Schwartz D.C."/>
            <person name="Turgeon B.G."/>
            <person name="Wapinski I."/>
            <person name="Yoder O."/>
            <person name="Young S."/>
            <person name="Zeng Q."/>
            <person name="Zhou S."/>
            <person name="Galagan J."/>
            <person name="Cuomo C.A."/>
            <person name="Kistler H.C."/>
            <person name="Rep M."/>
        </authorList>
    </citation>
    <scope>NUCLEOTIDE SEQUENCE [LARGE SCALE GENOMIC DNA]</scope>
    <source>
        <strain evidence="2">M3125 / FGSC 7600</strain>
    </source>
</reference>
<dbReference type="AlphaFoldDB" id="W7LQP9"/>
<sequence>MCSTIVSILIRMFGEDVRVQSCLALCFMRGIEIQIGGGRPRRSSARHHVRARREGHRQDLNAVTALRCMDILAKDGGKKRCPIRTKLSIRHLEGFVTARQQDPGTRARHEVTASRSRMLPWNMHWKCPDVKRIIWPTIGRTLPLTEETSN</sequence>
<proteinExistence type="predicted"/>